<organism evidence="2 3">
    <name type="scientific">Psychrilyobacter piezotolerans</name>
    <dbReference type="NCBI Taxonomy" id="2293438"/>
    <lineage>
        <taxon>Bacteria</taxon>
        <taxon>Fusobacteriati</taxon>
        <taxon>Fusobacteriota</taxon>
        <taxon>Fusobacteriia</taxon>
        <taxon>Fusobacteriales</taxon>
        <taxon>Fusobacteriaceae</taxon>
        <taxon>Psychrilyobacter</taxon>
    </lineage>
</organism>
<gene>
    <name evidence="2" type="ORF">DYH56_04810</name>
</gene>
<reference evidence="2 3" key="1">
    <citation type="submission" date="2018-08" db="EMBL/GenBank/DDBJ databases">
        <title>Draft genome sequence of Psychrilyobacter sp. strain SD5 isolated from Black Sea water.</title>
        <authorList>
            <person name="Yadav S."/>
            <person name="Villanueva L."/>
            <person name="Damste J.S.S."/>
        </authorList>
    </citation>
    <scope>NUCLEOTIDE SEQUENCE [LARGE SCALE GENOMIC DNA]</scope>
    <source>
        <strain evidence="2 3">SD5</strain>
    </source>
</reference>
<proteinExistence type="predicted"/>
<accession>A0ABX9KIU5</accession>
<keyword evidence="1" id="KW-0472">Membrane</keyword>
<keyword evidence="3" id="KW-1185">Reference proteome</keyword>
<evidence type="ECO:0000313" key="2">
    <source>
        <dbReference type="EMBL" id="REI42043.1"/>
    </source>
</evidence>
<comment type="caution">
    <text evidence="2">The sequence shown here is derived from an EMBL/GenBank/DDBJ whole genome shotgun (WGS) entry which is preliminary data.</text>
</comment>
<keyword evidence="1" id="KW-1133">Transmembrane helix</keyword>
<name>A0ABX9KIU5_9FUSO</name>
<feature type="transmembrane region" description="Helical" evidence="1">
    <location>
        <begin position="44"/>
        <end position="62"/>
    </location>
</feature>
<protein>
    <submittedName>
        <fullName evidence="2">Uncharacterized protein</fullName>
    </submittedName>
</protein>
<dbReference type="EMBL" id="QUAJ01000006">
    <property type="protein sequence ID" value="REI42043.1"/>
    <property type="molecule type" value="Genomic_DNA"/>
</dbReference>
<evidence type="ECO:0000256" key="1">
    <source>
        <dbReference type="SAM" id="Phobius"/>
    </source>
</evidence>
<keyword evidence="1" id="KW-0812">Transmembrane</keyword>
<dbReference type="Proteomes" id="UP000263486">
    <property type="component" value="Unassembled WGS sequence"/>
</dbReference>
<sequence>MKTQEQYEEQIIRSLNKVPFEMKKIKFILFLAKHINKLKKSKSTILKISFLFYSIIISFLYFF</sequence>
<evidence type="ECO:0000313" key="3">
    <source>
        <dbReference type="Proteomes" id="UP000263486"/>
    </source>
</evidence>